<protein>
    <submittedName>
        <fullName evidence="2">BON domain-containing protein</fullName>
    </submittedName>
</protein>
<reference evidence="2" key="2">
    <citation type="journal article" date="2024" name="Antonie Van Leeuwenhoek">
        <title>Roseihalotalea indica gen. nov., sp. nov., a halophilic Bacteroidetes from mesopelagic Southwest Indian Ocean with higher carbohydrate metabolic potential.</title>
        <authorList>
            <person name="Chen B."/>
            <person name="Zhang M."/>
            <person name="Lin D."/>
            <person name="Ye J."/>
            <person name="Tang K."/>
        </authorList>
    </citation>
    <scope>NUCLEOTIDE SEQUENCE</scope>
    <source>
        <strain evidence="2">TK19036</strain>
    </source>
</reference>
<proteinExistence type="predicted"/>
<gene>
    <name evidence="2" type="ORF">K4G66_19580</name>
</gene>
<evidence type="ECO:0000313" key="2">
    <source>
        <dbReference type="EMBL" id="WKN34578.1"/>
    </source>
</evidence>
<accession>A0AA49GJR3</accession>
<dbReference type="Gene3D" id="3.30.1340.30">
    <property type="match status" value="2"/>
</dbReference>
<dbReference type="AlphaFoldDB" id="A0AA49GJR3"/>
<sequence>MQTRTDTTLQREIIEQIRWCHQPQPDQVSVSVLNGVVTLYGVTDSYAQKRYAQLAAEKVKGVKFIAESIEVLLPTGSVRSDTEIASAVQATLANKDVKSYQKIKVSVNGGLITLEGEVTELCQKTMAEQEIADLPGIYGVNNMIDVKPVEVTQ</sequence>
<dbReference type="PROSITE" id="PS50914">
    <property type="entry name" value="BON"/>
    <property type="match status" value="2"/>
</dbReference>
<reference evidence="2" key="1">
    <citation type="journal article" date="2023" name="Comput. Struct. Biotechnol. J.">
        <title>Discovery of a novel marine Bacteroidetes with a rich repertoire of carbohydrate-active enzymes.</title>
        <authorList>
            <person name="Chen B."/>
            <person name="Liu G."/>
            <person name="Chen Q."/>
            <person name="Wang H."/>
            <person name="Liu L."/>
            <person name="Tang K."/>
        </authorList>
    </citation>
    <scope>NUCLEOTIDE SEQUENCE</scope>
    <source>
        <strain evidence="2">TK19036</strain>
    </source>
</reference>
<dbReference type="InterPro" id="IPR007055">
    <property type="entry name" value="BON_dom"/>
</dbReference>
<feature type="domain" description="BON" evidence="1">
    <location>
        <begin position="5"/>
        <end position="73"/>
    </location>
</feature>
<dbReference type="Pfam" id="PF04972">
    <property type="entry name" value="BON"/>
    <property type="match status" value="2"/>
</dbReference>
<feature type="domain" description="BON" evidence="1">
    <location>
        <begin position="80"/>
        <end position="148"/>
    </location>
</feature>
<dbReference type="PANTHER" id="PTHR34606">
    <property type="entry name" value="BON DOMAIN-CONTAINING PROTEIN"/>
    <property type="match status" value="1"/>
</dbReference>
<dbReference type="PANTHER" id="PTHR34606:SF4">
    <property type="entry name" value="OUTER MEMBRANE LIPOPROTEIN DOLP"/>
    <property type="match status" value="1"/>
</dbReference>
<dbReference type="InterPro" id="IPR051686">
    <property type="entry name" value="Lipoprotein_DolP"/>
</dbReference>
<evidence type="ECO:0000259" key="1">
    <source>
        <dbReference type="PROSITE" id="PS50914"/>
    </source>
</evidence>
<organism evidence="2">
    <name type="scientific">Roseihalotalea indica</name>
    <dbReference type="NCBI Taxonomy" id="2867963"/>
    <lineage>
        <taxon>Bacteria</taxon>
        <taxon>Pseudomonadati</taxon>
        <taxon>Bacteroidota</taxon>
        <taxon>Cytophagia</taxon>
        <taxon>Cytophagales</taxon>
        <taxon>Catalimonadaceae</taxon>
        <taxon>Roseihalotalea</taxon>
    </lineage>
</organism>
<name>A0AA49GJR3_9BACT</name>
<dbReference type="EMBL" id="CP120682">
    <property type="protein sequence ID" value="WKN34578.1"/>
    <property type="molecule type" value="Genomic_DNA"/>
</dbReference>